<dbReference type="GO" id="GO:0008930">
    <property type="term" value="F:methylthioadenosine nucleosidase activity"/>
    <property type="evidence" value="ECO:0007669"/>
    <property type="project" value="TreeGrafter"/>
</dbReference>
<feature type="domain" description="TIR" evidence="2">
    <location>
        <begin position="348"/>
        <end position="457"/>
    </location>
</feature>
<dbReference type="InterPro" id="IPR000157">
    <property type="entry name" value="TIR_dom"/>
</dbReference>
<accession>A0AAW1Q153</accession>
<dbReference type="InterPro" id="IPR035994">
    <property type="entry name" value="Nucleoside_phosphorylase_sf"/>
</dbReference>
<evidence type="ECO:0000256" key="1">
    <source>
        <dbReference type="SAM" id="MobiDB-lite"/>
    </source>
</evidence>
<sequence length="500" mass="54053">MPQTGPDFSKPAPGKWLPEDPKLPVTVEASLKALRDEYDPQVLVAVVTKTEFLALRARLRPPQSVIAKRSARGLLQHIDGPFSQLVARLGELNCVVVKAIAMGAGDVGAMAQTIDNAIKLWQPSAVINVGIAWGAKPGQQKLGDVLISTHVVPYENIKITPDKVEFRAAIPSAGMIMRSRFSELEAWWPPHTDDCIKPHAEWYPGGIVPHGDQDFTLFLGPMLAATQLLADAATRTKLLADVGRNCVGGEMEGWGLYASAQRHNITEWILVKGICDWGDEHKADGYQPLAAATAVQTLEFAMKHESFLSGIPRIRRGAPSSITAPLAAVDSHTTPPESKSSAGSSKMIFICCAATDSKGAAMFKDAYKAAGVQTFVEHFDIPFGQPKDAVMVRALQLSSAAVVLISEQMLVEKETINQVAQLVRAHKEGRLAYLLPVYLSMTRADTEAKVKRLSVIDQQPFKHIIALAGAAHLGEFEAGALTPLKLESTIKSIVKAAQAW</sequence>
<dbReference type="Gene3D" id="3.40.50.1580">
    <property type="entry name" value="Nucleoside phosphorylase domain"/>
    <property type="match status" value="1"/>
</dbReference>
<dbReference type="GO" id="GO:0009116">
    <property type="term" value="P:nucleoside metabolic process"/>
    <property type="evidence" value="ECO:0007669"/>
    <property type="project" value="InterPro"/>
</dbReference>
<dbReference type="Pfam" id="PF13676">
    <property type="entry name" value="TIR_2"/>
    <property type="match status" value="1"/>
</dbReference>
<organism evidence="3 4">
    <name type="scientific">[Myrmecia] bisecta</name>
    <dbReference type="NCBI Taxonomy" id="41462"/>
    <lineage>
        <taxon>Eukaryota</taxon>
        <taxon>Viridiplantae</taxon>
        <taxon>Chlorophyta</taxon>
        <taxon>core chlorophytes</taxon>
        <taxon>Trebouxiophyceae</taxon>
        <taxon>Trebouxiales</taxon>
        <taxon>Trebouxiaceae</taxon>
        <taxon>Myrmecia</taxon>
    </lineage>
</organism>
<gene>
    <name evidence="3" type="ORF">WJX72_006962</name>
</gene>
<protein>
    <recommendedName>
        <fullName evidence="2">TIR domain-containing protein</fullName>
    </recommendedName>
</protein>
<dbReference type="SUPFAM" id="SSF52200">
    <property type="entry name" value="Toll/Interleukin receptor TIR domain"/>
    <property type="match status" value="1"/>
</dbReference>
<dbReference type="AlphaFoldDB" id="A0AAW1Q153"/>
<evidence type="ECO:0000259" key="2">
    <source>
        <dbReference type="Pfam" id="PF13676"/>
    </source>
</evidence>
<dbReference type="SUPFAM" id="SSF53167">
    <property type="entry name" value="Purine and uridine phosphorylases"/>
    <property type="match status" value="1"/>
</dbReference>
<name>A0AAW1Q153_9CHLO</name>
<dbReference type="PANTHER" id="PTHR46832">
    <property type="entry name" value="5'-METHYLTHIOADENOSINE/S-ADENOSYLHOMOCYSTEINE NUCLEOSIDASE"/>
    <property type="match status" value="1"/>
</dbReference>
<dbReference type="PANTHER" id="PTHR46832:SF1">
    <property type="entry name" value="5'-METHYLTHIOADENOSINE_S-ADENOSYLHOMOCYSTEINE NUCLEOSIDASE"/>
    <property type="match status" value="1"/>
</dbReference>
<keyword evidence="4" id="KW-1185">Reference proteome</keyword>
<reference evidence="3 4" key="1">
    <citation type="journal article" date="2024" name="Nat. Commun.">
        <title>Phylogenomics reveals the evolutionary origins of lichenization in chlorophyte algae.</title>
        <authorList>
            <person name="Puginier C."/>
            <person name="Libourel C."/>
            <person name="Otte J."/>
            <person name="Skaloud P."/>
            <person name="Haon M."/>
            <person name="Grisel S."/>
            <person name="Petersen M."/>
            <person name="Berrin J.G."/>
            <person name="Delaux P.M."/>
            <person name="Dal Grande F."/>
            <person name="Keller J."/>
        </authorList>
    </citation>
    <scope>NUCLEOTIDE SEQUENCE [LARGE SCALE GENOMIC DNA]</scope>
    <source>
        <strain evidence="3 4">SAG 2043</strain>
    </source>
</reference>
<feature type="region of interest" description="Disordered" evidence="1">
    <location>
        <begin position="1"/>
        <end position="20"/>
    </location>
</feature>
<dbReference type="EMBL" id="JALJOR010000006">
    <property type="protein sequence ID" value="KAK9815620.1"/>
    <property type="molecule type" value="Genomic_DNA"/>
</dbReference>
<dbReference type="GO" id="GO:0007165">
    <property type="term" value="P:signal transduction"/>
    <property type="evidence" value="ECO:0007669"/>
    <property type="project" value="InterPro"/>
</dbReference>
<dbReference type="Proteomes" id="UP001489004">
    <property type="component" value="Unassembled WGS sequence"/>
</dbReference>
<dbReference type="InterPro" id="IPR035897">
    <property type="entry name" value="Toll_tir_struct_dom_sf"/>
</dbReference>
<dbReference type="GO" id="GO:0008782">
    <property type="term" value="F:adenosylhomocysteine nucleosidase activity"/>
    <property type="evidence" value="ECO:0007669"/>
    <property type="project" value="TreeGrafter"/>
</dbReference>
<comment type="caution">
    <text evidence="3">The sequence shown here is derived from an EMBL/GenBank/DDBJ whole genome shotgun (WGS) entry which is preliminary data.</text>
</comment>
<proteinExistence type="predicted"/>
<dbReference type="Gene3D" id="3.40.50.10140">
    <property type="entry name" value="Toll/interleukin-1 receptor homology (TIR) domain"/>
    <property type="match status" value="1"/>
</dbReference>
<dbReference type="GO" id="GO:0019284">
    <property type="term" value="P:L-methionine salvage from S-adenosylmethionine"/>
    <property type="evidence" value="ECO:0007669"/>
    <property type="project" value="TreeGrafter"/>
</dbReference>
<evidence type="ECO:0000313" key="3">
    <source>
        <dbReference type="EMBL" id="KAK9815620.1"/>
    </source>
</evidence>
<evidence type="ECO:0000313" key="4">
    <source>
        <dbReference type="Proteomes" id="UP001489004"/>
    </source>
</evidence>
<dbReference type="GO" id="GO:0005829">
    <property type="term" value="C:cytosol"/>
    <property type="evidence" value="ECO:0007669"/>
    <property type="project" value="TreeGrafter"/>
</dbReference>